<dbReference type="Proteomes" id="UP000634136">
    <property type="component" value="Unassembled WGS sequence"/>
</dbReference>
<dbReference type="OrthoDB" id="1033413at2759"/>
<reference evidence="2" key="1">
    <citation type="submission" date="2020-09" db="EMBL/GenBank/DDBJ databases">
        <title>Genome-Enabled Discovery of Anthraquinone Biosynthesis in Senna tora.</title>
        <authorList>
            <person name="Kang S.-H."/>
            <person name="Pandey R.P."/>
            <person name="Lee C.-M."/>
            <person name="Sim J.-S."/>
            <person name="Jeong J.-T."/>
            <person name="Choi B.-S."/>
            <person name="Jung M."/>
            <person name="Ginzburg D."/>
            <person name="Zhao K."/>
            <person name="Won S.Y."/>
            <person name="Oh T.-J."/>
            <person name="Yu Y."/>
            <person name="Kim N.-H."/>
            <person name="Lee O.R."/>
            <person name="Lee T.-H."/>
            <person name="Bashyal P."/>
            <person name="Kim T.-S."/>
            <person name="Lee W.-H."/>
            <person name="Kawkins C."/>
            <person name="Kim C.-K."/>
            <person name="Kim J.S."/>
            <person name="Ahn B.O."/>
            <person name="Rhee S.Y."/>
            <person name="Sohng J.K."/>
        </authorList>
    </citation>
    <scope>NUCLEOTIDE SEQUENCE</scope>
    <source>
        <tissue evidence="2">Leaf</tissue>
    </source>
</reference>
<dbReference type="EMBL" id="JAAIUW010000007">
    <property type="protein sequence ID" value="KAF7823500.1"/>
    <property type="molecule type" value="Genomic_DNA"/>
</dbReference>
<comment type="caution">
    <text evidence="2">The sequence shown here is derived from an EMBL/GenBank/DDBJ whole genome shotgun (WGS) entry which is preliminary data.</text>
</comment>
<proteinExistence type="predicted"/>
<evidence type="ECO:0000313" key="3">
    <source>
        <dbReference type="Proteomes" id="UP000634136"/>
    </source>
</evidence>
<feature type="compositionally biased region" description="Gly residues" evidence="1">
    <location>
        <begin position="66"/>
        <end position="76"/>
    </location>
</feature>
<gene>
    <name evidence="2" type="ORF">G2W53_021644</name>
</gene>
<accession>A0A834TKK6</accession>
<feature type="region of interest" description="Disordered" evidence="1">
    <location>
        <begin position="1"/>
        <end position="20"/>
    </location>
</feature>
<evidence type="ECO:0000256" key="1">
    <source>
        <dbReference type="SAM" id="MobiDB-lite"/>
    </source>
</evidence>
<sequence length="96" mass="10479">MDANNKQQKQDPPGNQFLERQAFRRASMELTGTRSSNRNVQTLPPRRGQIKIRIIKTIVRSAAALGGFGRRNGEGGTPLSSPSATPPIPSEYNSDS</sequence>
<evidence type="ECO:0000313" key="2">
    <source>
        <dbReference type="EMBL" id="KAF7823500.1"/>
    </source>
</evidence>
<dbReference type="AlphaFoldDB" id="A0A834TKK6"/>
<feature type="region of interest" description="Disordered" evidence="1">
    <location>
        <begin position="64"/>
        <end position="96"/>
    </location>
</feature>
<name>A0A834TKK6_9FABA</name>
<protein>
    <submittedName>
        <fullName evidence="2">Uncharacterized protein</fullName>
    </submittedName>
</protein>
<organism evidence="2 3">
    <name type="scientific">Senna tora</name>
    <dbReference type="NCBI Taxonomy" id="362788"/>
    <lineage>
        <taxon>Eukaryota</taxon>
        <taxon>Viridiplantae</taxon>
        <taxon>Streptophyta</taxon>
        <taxon>Embryophyta</taxon>
        <taxon>Tracheophyta</taxon>
        <taxon>Spermatophyta</taxon>
        <taxon>Magnoliopsida</taxon>
        <taxon>eudicotyledons</taxon>
        <taxon>Gunneridae</taxon>
        <taxon>Pentapetalae</taxon>
        <taxon>rosids</taxon>
        <taxon>fabids</taxon>
        <taxon>Fabales</taxon>
        <taxon>Fabaceae</taxon>
        <taxon>Caesalpinioideae</taxon>
        <taxon>Cassia clade</taxon>
        <taxon>Senna</taxon>
    </lineage>
</organism>
<keyword evidence="3" id="KW-1185">Reference proteome</keyword>